<gene>
    <name evidence="2" type="ORF">MalAC0309_1729</name>
</gene>
<name>A0A0U5BD83_9MICO</name>
<dbReference type="InterPro" id="IPR015890">
    <property type="entry name" value="Chorismate_C"/>
</dbReference>
<evidence type="ECO:0000313" key="3">
    <source>
        <dbReference type="Proteomes" id="UP000218965"/>
    </source>
</evidence>
<dbReference type="GO" id="GO:0008153">
    <property type="term" value="P:4-aminobenzoate biosynthetic process"/>
    <property type="evidence" value="ECO:0007669"/>
    <property type="project" value="TreeGrafter"/>
</dbReference>
<protein>
    <submittedName>
        <fullName evidence="2">Anthranilate synthase component I</fullName>
    </submittedName>
</protein>
<dbReference type="PRINTS" id="PR00095">
    <property type="entry name" value="ANTSNTHASEI"/>
</dbReference>
<reference evidence="3" key="1">
    <citation type="submission" date="2015-12" db="EMBL/GenBank/DDBJ databases">
        <authorList>
            <person name="Shamseldin A."/>
            <person name="Moawad H."/>
            <person name="Abd El-Rahim W.M."/>
            <person name="Sadowsky M.J."/>
        </authorList>
    </citation>
    <scope>NUCLEOTIDE SEQUENCE [LARGE SCALE GENOMIC DNA]</scope>
    <source>
        <strain evidence="3">JAM AC0309</strain>
    </source>
</reference>
<feature type="domain" description="Chorismate-utilising enzyme C-terminal" evidence="1">
    <location>
        <begin position="193"/>
        <end position="445"/>
    </location>
</feature>
<dbReference type="InterPro" id="IPR005801">
    <property type="entry name" value="ADC_synthase"/>
</dbReference>
<proteinExistence type="predicted"/>
<dbReference type="AlphaFoldDB" id="A0A0U5BD83"/>
<dbReference type="GO" id="GO:0005737">
    <property type="term" value="C:cytoplasm"/>
    <property type="evidence" value="ECO:0007669"/>
    <property type="project" value="TreeGrafter"/>
</dbReference>
<evidence type="ECO:0000259" key="1">
    <source>
        <dbReference type="Pfam" id="PF00425"/>
    </source>
</evidence>
<dbReference type="KEGG" id="malk:MalAC0309_1729"/>
<dbReference type="Proteomes" id="UP000218965">
    <property type="component" value="Chromosome"/>
</dbReference>
<dbReference type="EMBL" id="AP017315">
    <property type="protein sequence ID" value="BAU32577.1"/>
    <property type="molecule type" value="Genomic_DNA"/>
</dbReference>
<dbReference type="GO" id="GO:0000162">
    <property type="term" value="P:L-tryptophan biosynthetic process"/>
    <property type="evidence" value="ECO:0007669"/>
    <property type="project" value="TreeGrafter"/>
</dbReference>
<evidence type="ECO:0000313" key="2">
    <source>
        <dbReference type="EMBL" id="BAU32577.1"/>
    </source>
</evidence>
<dbReference type="GO" id="GO:0009396">
    <property type="term" value="P:folic acid-containing compound biosynthetic process"/>
    <property type="evidence" value="ECO:0007669"/>
    <property type="project" value="InterPro"/>
</dbReference>
<dbReference type="GO" id="GO:0046820">
    <property type="term" value="F:4-amino-4-deoxychorismate synthase activity"/>
    <property type="evidence" value="ECO:0007669"/>
    <property type="project" value="TreeGrafter"/>
</dbReference>
<dbReference type="PANTHER" id="PTHR11236:SF18">
    <property type="entry name" value="AMINODEOXYCHORISMATE SYNTHASE"/>
    <property type="match status" value="1"/>
</dbReference>
<reference evidence="2 3" key="2">
    <citation type="submission" date="2016-01" db="EMBL/GenBank/DDBJ databases">
        <title>Microcella alkaliphila JAM AC0309 whole genome shotgun sequence.</title>
        <authorList>
            <person name="Kurata A."/>
            <person name="Hirose Y."/>
            <person name="Kishimoto N."/>
            <person name="Kobayashi T."/>
        </authorList>
    </citation>
    <scope>NUCLEOTIDE SEQUENCE [LARGE SCALE GENOMIC DNA]</scope>
    <source>
        <strain evidence="2 3">JAM AC0309</strain>
    </source>
</reference>
<dbReference type="SUPFAM" id="SSF56322">
    <property type="entry name" value="ADC synthase"/>
    <property type="match status" value="1"/>
</dbReference>
<accession>A0A0U5BD83</accession>
<dbReference type="InterPro" id="IPR019999">
    <property type="entry name" value="Anth_synth_I-like"/>
</dbReference>
<dbReference type="NCBIfam" id="TIGR00553">
    <property type="entry name" value="pabB"/>
    <property type="match status" value="1"/>
</dbReference>
<dbReference type="Gene3D" id="3.60.120.10">
    <property type="entry name" value="Anthranilate synthase"/>
    <property type="match status" value="1"/>
</dbReference>
<organism evidence="2 3">
    <name type="scientific">Microcella alkaliphila</name>
    <dbReference type="NCBI Taxonomy" id="279828"/>
    <lineage>
        <taxon>Bacteria</taxon>
        <taxon>Bacillati</taxon>
        <taxon>Actinomycetota</taxon>
        <taxon>Actinomycetes</taxon>
        <taxon>Micrococcales</taxon>
        <taxon>Microbacteriaceae</taxon>
        <taxon>Microcella</taxon>
    </lineage>
</organism>
<dbReference type="PANTHER" id="PTHR11236">
    <property type="entry name" value="AMINOBENZOATE/ANTHRANILATE SYNTHASE"/>
    <property type="match status" value="1"/>
</dbReference>
<sequence>MRVHRIDLGRIDDLEALAARVHADPRLFAIEGVEREASAADPLGVAWLDSGRDARHGRSVLAVGSRVALARGETLSGLRAALAAQRASLGAAGELPSPIGLVGWFGYELRDETMGATVPGVADAHRASWMRVDAALVRDHATGRGHVLALATDADAVAWAERVRALIDESAEHSPDEPLAQPARDVLWRDTDDHYAELVRRCLAAIRDGQAYQLCLTSAARVADPDEPITVYRRLRRSSPAHHGALITIGGVSLLSASPETFLTVADGQVTTRPIKGTRRRGADAASDAQLARELAEDDKERAENLMIVDLMRNDLQRVCEVGTVTVTGLHDVETYAHVHQLVSTVTGRLRPGLDALDAVGACFPAGSMTGAPKRRAVDLLAEWERAPRGIYSGAFGMLGADGSADLAMVIRSIVIADGVATVGAGGGITALSQPEAETEEMHLKARALLAALGAREGD</sequence>
<dbReference type="InterPro" id="IPR005802">
    <property type="entry name" value="ADC_synth_comp_1"/>
</dbReference>
<dbReference type="Pfam" id="PF00425">
    <property type="entry name" value="Chorismate_bind"/>
    <property type="match status" value="1"/>
</dbReference>